<feature type="compositionally biased region" description="Low complexity" evidence="7">
    <location>
        <begin position="304"/>
        <end position="319"/>
    </location>
</feature>
<dbReference type="Pfam" id="PF00689">
    <property type="entry name" value="Cation_ATPase_C"/>
    <property type="match status" value="1"/>
</dbReference>
<dbReference type="SUPFAM" id="SSF56784">
    <property type="entry name" value="HAD-like"/>
    <property type="match status" value="1"/>
</dbReference>
<comment type="caution">
    <text evidence="10">The sequence shown here is derived from an EMBL/GenBank/DDBJ whole genome shotgun (WGS) entry which is preliminary data.</text>
</comment>
<feature type="domain" description="Cation-transporting P-type ATPase N-terminal" evidence="9">
    <location>
        <begin position="42"/>
        <end position="115"/>
    </location>
</feature>
<dbReference type="AlphaFoldDB" id="A0A401W4L2"/>
<evidence type="ECO:0000313" key="11">
    <source>
        <dbReference type="Proteomes" id="UP000286746"/>
    </source>
</evidence>
<dbReference type="InterPro" id="IPR023298">
    <property type="entry name" value="ATPase_P-typ_TM_dom_sf"/>
</dbReference>
<dbReference type="EMBL" id="BHZD01000001">
    <property type="protein sequence ID" value="GCD44231.1"/>
    <property type="molecule type" value="Genomic_DNA"/>
</dbReference>
<feature type="region of interest" description="Disordered" evidence="7">
    <location>
        <begin position="1001"/>
        <end position="1022"/>
    </location>
</feature>
<dbReference type="Pfam" id="PF13246">
    <property type="entry name" value="Cation_ATPase"/>
    <property type="match status" value="1"/>
</dbReference>
<dbReference type="Pfam" id="PF00690">
    <property type="entry name" value="Cation_ATPase_N"/>
    <property type="match status" value="1"/>
</dbReference>
<evidence type="ECO:0000256" key="2">
    <source>
        <dbReference type="ARBA" id="ARBA00022692"/>
    </source>
</evidence>
<evidence type="ECO:0000256" key="4">
    <source>
        <dbReference type="ARBA" id="ARBA00022840"/>
    </source>
</evidence>
<feature type="transmembrane region" description="Helical" evidence="8">
    <location>
        <begin position="99"/>
        <end position="132"/>
    </location>
</feature>
<reference evidence="10 11" key="1">
    <citation type="submission" date="2018-11" db="EMBL/GenBank/DDBJ databases">
        <title>Whole genome sequence of Streptomyces paromomycinus NBRC 15454(T).</title>
        <authorList>
            <person name="Komaki H."/>
            <person name="Tamura T."/>
        </authorList>
    </citation>
    <scope>NUCLEOTIDE SEQUENCE [LARGE SCALE GENOMIC DNA]</scope>
    <source>
        <strain evidence="10 11">NBRC 15454</strain>
    </source>
</reference>
<feature type="transmembrane region" description="Helical" evidence="8">
    <location>
        <begin position="974"/>
        <end position="993"/>
    </location>
</feature>
<dbReference type="InterPro" id="IPR006068">
    <property type="entry name" value="ATPase_P-typ_cation-transptr_C"/>
</dbReference>
<dbReference type="GO" id="GO:0005524">
    <property type="term" value="F:ATP binding"/>
    <property type="evidence" value="ECO:0007669"/>
    <property type="project" value="UniProtKB-KW"/>
</dbReference>
<evidence type="ECO:0000313" key="10">
    <source>
        <dbReference type="EMBL" id="GCD44231.1"/>
    </source>
</evidence>
<dbReference type="SUPFAM" id="SSF81665">
    <property type="entry name" value="Calcium ATPase, transmembrane domain M"/>
    <property type="match status" value="1"/>
</dbReference>
<dbReference type="Pfam" id="PF00122">
    <property type="entry name" value="E1-E2_ATPase"/>
    <property type="match status" value="1"/>
</dbReference>
<dbReference type="InterPro" id="IPR023299">
    <property type="entry name" value="ATPase_P-typ_cyto_dom_N"/>
</dbReference>
<accession>A0A401W4L2</accession>
<dbReference type="InterPro" id="IPR059000">
    <property type="entry name" value="ATPase_P-type_domA"/>
</dbReference>
<keyword evidence="4" id="KW-0067">ATP-binding</keyword>
<feature type="region of interest" description="Disordered" evidence="7">
    <location>
        <begin position="304"/>
        <end position="330"/>
    </location>
</feature>
<feature type="compositionally biased region" description="Basic and acidic residues" evidence="7">
    <location>
        <begin position="1001"/>
        <end position="1013"/>
    </location>
</feature>
<dbReference type="PRINTS" id="PR00119">
    <property type="entry name" value="CATATPASE"/>
</dbReference>
<dbReference type="Gene3D" id="1.20.1110.10">
    <property type="entry name" value="Calcium-transporting ATPase, transmembrane domain"/>
    <property type="match status" value="2"/>
</dbReference>
<keyword evidence="2 8" id="KW-0812">Transmembrane</keyword>
<feature type="compositionally biased region" description="Low complexity" evidence="7">
    <location>
        <begin position="233"/>
        <end position="247"/>
    </location>
</feature>
<dbReference type="InterPro" id="IPR044492">
    <property type="entry name" value="P_typ_ATPase_HD_dom"/>
</dbReference>
<dbReference type="Gene3D" id="2.70.150.10">
    <property type="entry name" value="Calcium-transporting ATPase, cytoplasmic transduction domain A"/>
    <property type="match status" value="1"/>
</dbReference>
<organism evidence="10 11">
    <name type="scientific">Streptomyces paromomycinus</name>
    <name type="common">Streptomyces rimosus subsp. paromomycinus</name>
    <dbReference type="NCBI Taxonomy" id="92743"/>
    <lineage>
        <taxon>Bacteria</taxon>
        <taxon>Bacillati</taxon>
        <taxon>Actinomycetota</taxon>
        <taxon>Actinomycetes</taxon>
        <taxon>Kitasatosporales</taxon>
        <taxon>Streptomycetaceae</taxon>
        <taxon>Streptomyces</taxon>
    </lineage>
</organism>
<evidence type="ECO:0000259" key="9">
    <source>
        <dbReference type="SMART" id="SM00831"/>
    </source>
</evidence>
<dbReference type="SFLD" id="SFLDF00027">
    <property type="entry name" value="p-type_atpase"/>
    <property type="match status" value="1"/>
</dbReference>
<feature type="transmembrane region" description="Helical" evidence="8">
    <location>
        <begin position="871"/>
        <end position="896"/>
    </location>
</feature>
<evidence type="ECO:0000256" key="1">
    <source>
        <dbReference type="ARBA" id="ARBA00004127"/>
    </source>
</evidence>
<dbReference type="GO" id="GO:0012505">
    <property type="term" value="C:endomembrane system"/>
    <property type="evidence" value="ECO:0007669"/>
    <property type="project" value="UniProtKB-SubCell"/>
</dbReference>
<feature type="region of interest" description="Disordered" evidence="7">
    <location>
        <begin position="214"/>
        <end position="263"/>
    </location>
</feature>
<feature type="compositionally biased region" description="Low complexity" evidence="7">
    <location>
        <begin position="716"/>
        <end position="735"/>
    </location>
</feature>
<dbReference type="InterPro" id="IPR008250">
    <property type="entry name" value="ATPase_P-typ_transduc_dom_A_sf"/>
</dbReference>
<feature type="transmembrane region" description="Helical" evidence="8">
    <location>
        <begin position="941"/>
        <end position="962"/>
    </location>
</feature>
<dbReference type="InterPro" id="IPR004014">
    <property type="entry name" value="ATPase_P-typ_cation-transptr_N"/>
</dbReference>
<sequence length="1022" mass="105455">MAWAPERAVSSAAARTEGEAEPGRHTTAPPGVRADSGARLRDTPGLTALETLRSLESGPRGLTEAQAEERLLRYGDNTVPEQRPAGRSWRFVRSLRDPFTTVLLCLALVSAAVASWGTACVIAVLVVVSAVLRSSGEYRAERSTAALRELIATTATVQRRPGATREIPVDQLVPGDVIRLGPGDLVPADLRLLRASGLTVRQAPLTGESAPVAKWPVEAGTGASGTAGGASGTAGDASGTDAPGTDAFGTDAPGTDTSAPGLFERPELCFQGSSVASGSATAVVLATGADTVFAGTYRTGTYRTGTYRRPSGKDAAPGPGARGTRRARPTSAFDRSVNGVSWTLIRFMLLTPPLVLMANAALRGRGLETLPFAVAVAVGLTPEMLPVIVTTALARGAALLARGGEVIVKRLPALHDLGAIDVLCTDKTGTLTQDRPVLDCAFGTDGRPAPEPLHWAAVNSLWTLQLAELPTPDALDEAVLEAAEDDFDELLAYEGIAALPFDPVRRTSCAVVRTDAAAGAGLRLGTHTLVVKGAPEAVLERCARVRTDRAGGEDTDLDDAGRARLARLVADRTADGLRLLAVAVAERPARPGRRYTTADERGLTLVGFVGLRDALAPTAAAACAGLARRGVAVKILTGDHPGTVTHVCRELGLDTGPGAVVTADRTDGLTDAELARLAARTTAFARCTPEHKARIVAALRAGSGPEPGPEPGPGPSTGSTTGSSTGSSTGPVETVVAPPRTVGFLGDGVNDLPALHACDVGIAPRDAVDVTREAADVVLASKDLGAIDGAIVAGRRSSANIATYLRITLSSNLGNVIAMLGAGLLLPFLPMLPAQVLVQNLCFDAVQLAFAFDRPGPAALRRPAVLRPADLLRYITGFGLLNAAADLATFGVLVLAVHGFGDPGGQDAFHAGWFTENLLTQALVMYLLRTGRRSAEGRAPGPIRIAVCALAVIGLLLPPSPLGPLLGMAPLPPLYYGLLAAVLVLYGAGLAWAKDRYDRKAAGEDPEATDHRAAGPGTSPQP</sequence>
<keyword evidence="6 8" id="KW-0472">Membrane</keyword>
<keyword evidence="3" id="KW-0547">Nucleotide-binding</keyword>
<evidence type="ECO:0000256" key="5">
    <source>
        <dbReference type="ARBA" id="ARBA00022989"/>
    </source>
</evidence>
<evidence type="ECO:0000256" key="8">
    <source>
        <dbReference type="SAM" id="Phobius"/>
    </source>
</evidence>
<evidence type="ECO:0000256" key="3">
    <source>
        <dbReference type="ARBA" id="ARBA00022741"/>
    </source>
</evidence>
<comment type="subcellular location">
    <subcellularLocation>
        <location evidence="1">Endomembrane system</location>
        <topology evidence="1">Multi-pass membrane protein</topology>
    </subcellularLocation>
</comment>
<dbReference type="Gene3D" id="3.40.50.1000">
    <property type="entry name" value="HAD superfamily/HAD-like"/>
    <property type="match status" value="2"/>
</dbReference>
<feature type="region of interest" description="Disordered" evidence="7">
    <location>
        <begin position="701"/>
        <end position="735"/>
    </location>
</feature>
<keyword evidence="5 8" id="KW-1133">Transmembrane helix</keyword>
<evidence type="ECO:0000256" key="6">
    <source>
        <dbReference type="ARBA" id="ARBA00023136"/>
    </source>
</evidence>
<dbReference type="PANTHER" id="PTHR42861">
    <property type="entry name" value="CALCIUM-TRANSPORTING ATPASE"/>
    <property type="match status" value="1"/>
</dbReference>
<protein>
    <submittedName>
        <fullName evidence="10">Magnesium-transporting ATPase</fullName>
    </submittedName>
</protein>
<dbReference type="InterPro" id="IPR036412">
    <property type="entry name" value="HAD-like_sf"/>
</dbReference>
<feature type="region of interest" description="Disordered" evidence="7">
    <location>
        <begin position="1"/>
        <end position="41"/>
    </location>
</feature>
<dbReference type="PROSITE" id="PS00154">
    <property type="entry name" value="ATPASE_E1_E2"/>
    <property type="match status" value="1"/>
</dbReference>
<proteinExistence type="predicted"/>
<name>A0A401W4L2_STREY</name>
<dbReference type="SFLD" id="SFLDG00002">
    <property type="entry name" value="C1.7:_P-type_atpase_like"/>
    <property type="match status" value="1"/>
</dbReference>
<dbReference type="SFLD" id="SFLDS00003">
    <property type="entry name" value="Haloacid_Dehalogenase"/>
    <property type="match status" value="1"/>
</dbReference>
<dbReference type="SMART" id="SM00831">
    <property type="entry name" value="Cation_ATPase_N"/>
    <property type="match status" value="1"/>
</dbReference>
<dbReference type="InterPro" id="IPR023214">
    <property type="entry name" value="HAD_sf"/>
</dbReference>
<dbReference type="Proteomes" id="UP000286746">
    <property type="component" value="Unassembled WGS sequence"/>
</dbReference>
<dbReference type="Gene3D" id="3.40.1110.10">
    <property type="entry name" value="Calcium-transporting ATPase, cytoplasmic domain N"/>
    <property type="match status" value="1"/>
</dbReference>
<feature type="transmembrane region" description="Helical" evidence="8">
    <location>
        <begin position="908"/>
        <end position="929"/>
    </location>
</feature>
<keyword evidence="11" id="KW-1185">Reference proteome</keyword>
<dbReference type="SUPFAM" id="SSF81653">
    <property type="entry name" value="Calcium ATPase, transduction domain A"/>
    <property type="match status" value="1"/>
</dbReference>
<gene>
    <name evidence="10" type="primary">ctpE_2</name>
    <name evidence="10" type="ORF">GKJPGBOP_03923</name>
</gene>
<dbReference type="SUPFAM" id="SSF81660">
    <property type="entry name" value="Metal cation-transporting ATPase, ATP-binding domain N"/>
    <property type="match status" value="1"/>
</dbReference>
<evidence type="ECO:0000256" key="7">
    <source>
        <dbReference type="SAM" id="MobiDB-lite"/>
    </source>
</evidence>
<dbReference type="InterPro" id="IPR018303">
    <property type="entry name" value="ATPase_P-typ_P_site"/>
</dbReference>
<feature type="compositionally biased region" description="Gly residues" evidence="7">
    <location>
        <begin position="222"/>
        <end position="232"/>
    </location>
</feature>